<organism evidence="9 10">
    <name type="scientific">Oryctes borbonicus</name>
    <dbReference type="NCBI Taxonomy" id="1629725"/>
    <lineage>
        <taxon>Eukaryota</taxon>
        <taxon>Metazoa</taxon>
        <taxon>Ecdysozoa</taxon>
        <taxon>Arthropoda</taxon>
        <taxon>Hexapoda</taxon>
        <taxon>Insecta</taxon>
        <taxon>Pterygota</taxon>
        <taxon>Neoptera</taxon>
        <taxon>Endopterygota</taxon>
        <taxon>Coleoptera</taxon>
        <taxon>Polyphaga</taxon>
        <taxon>Scarabaeiformia</taxon>
        <taxon>Scarabaeidae</taxon>
        <taxon>Dynastinae</taxon>
        <taxon>Oryctes</taxon>
    </lineage>
</organism>
<evidence type="ECO:0000256" key="6">
    <source>
        <dbReference type="ARBA" id="ARBA00022989"/>
    </source>
</evidence>
<comment type="subcellular location">
    <subcellularLocation>
        <location evidence="1">Endoplasmic reticulum membrane</location>
        <topology evidence="1">Multi-pass membrane protein</topology>
    </subcellularLocation>
</comment>
<keyword evidence="6 8" id="KW-1133">Transmembrane helix</keyword>
<dbReference type="InterPro" id="IPR037185">
    <property type="entry name" value="EmrE-like"/>
</dbReference>
<sequence>MANNSRFLFCAGGIFISYFYFGILQEKITRGKYFTETLDENGETKVINEKFTYALSLVFIACFVNYFFARGIIYFKPQAEDKTPNTYFISCSLTYLLAMVCSNMALQWVPYPTQVVGKSAKPIPVMILGVIIGKKSYALRKYIFVLLIVIGVVLFIYKDKSGQSKYDTSFGLGELLLLLSLTMDGLTGAVQERMRAETKPSGQQMMLSMNFWSSIMLALALLITGESVKFIDFVSRHPPVLLNMSLLALAGALGQLFIFLMVSE</sequence>
<evidence type="ECO:0000256" key="8">
    <source>
        <dbReference type="SAM" id="Phobius"/>
    </source>
</evidence>
<dbReference type="SUPFAM" id="SSF103481">
    <property type="entry name" value="Multidrug resistance efflux transporter EmrE"/>
    <property type="match status" value="1"/>
</dbReference>
<proteinExistence type="inferred from homology"/>
<evidence type="ECO:0000313" key="10">
    <source>
        <dbReference type="Proteomes" id="UP000051574"/>
    </source>
</evidence>
<reference evidence="9 10" key="1">
    <citation type="submission" date="2015-09" db="EMBL/GenBank/DDBJ databases">
        <title>Draft genome of the scarab beetle Oryctes borbonicus.</title>
        <authorList>
            <person name="Meyer J.M."/>
            <person name="Markov G.V."/>
            <person name="Baskaran P."/>
            <person name="Herrmann M."/>
            <person name="Sommer R.J."/>
            <person name="Roedelsperger C."/>
        </authorList>
    </citation>
    <scope>NUCLEOTIDE SEQUENCE [LARGE SCALE GENOMIC DNA]</scope>
    <source>
        <strain evidence="9">OB123</strain>
        <tissue evidence="9">Whole animal</tissue>
    </source>
</reference>
<dbReference type="EMBL" id="LJIG01009027">
    <property type="protein sequence ID" value="KRT83901.1"/>
    <property type="molecule type" value="Genomic_DNA"/>
</dbReference>
<feature type="transmembrane region" description="Helical" evidence="8">
    <location>
        <begin position="169"/>
        <end position="190"/>
    </location>
</feature>
<evidence type="ECO:0000256" key="5">
    <source>
        <dbReference type="ARBA" id="ARBA00022824"/>
    </source>
</evidence>
<evidence type="ECO:0000313" key="9">
    <source>
        <dbReference type="EMBL" id="KRT83901.1"/>
    </source>
</evidence>
<evidence type="ECO:0000256" key="3">
    <source>
        <dbReference type="ARBA" id="ARBA00022448"/>
    </source>
</evidence>
<keyword evidence="4 8" id="KW-0812">Transmembrane</keyword>
<feature type="transmembrane region" description="Helical" evidence="8">
    <location>
        <begin position="87"/>
        <end position="109"/>
    </location>
</feature>
<feature type="transmembrane region" description="Helical" evidence="8">
    <location>
        <begin position="139"/>
        <end position="157"/>
    </location>
</feature>
<dbReference type="AlphaFoldDB" id="A0A0T6B9X8"/>
<feature type="transmembrane region" description="Helical" evidence="8">
    <location>
        <begin position="51"/>
        <end position="75"/>
    </location>
</feature>
<evidence type="ECO:0000256" key="7">
    <source>
        <dbReference type="ARBA" id="ARBA00023136"/>
    </source>
</evidence>
<evidence type="ECO:0000256" key="1">
    <source>
        <dbReference type="ARBA" id="ARBA00004477"/>
    </source>
</evidence>
<dbReference type="GO" id="GO:0005459">
    <property type="term" value="F:UDP-galactose transmembrane transporter activity"/>
    <property type="evidence" value="ECO:0007669"/>
    <property type="project" value="TreeGrafter"/>
</dbReference>
<keyword evidence="10" id="KW-1185">Reference proteome</keyword>
<evidence type="ECO:0008006" key="11">
    <source>
        <dbReference type="Google" id="ProtNLM"/>
    </source>
</evidence>
<dbReference type="PANTHER" id="PTHR10778">
    <property type="entry name" value="SOLUTE CARRIER FAMILY 35 MEMBER B"/>
    <property type="match status" value="1"/>
</dbReference>
<accession>A0A0T6B9X8</accession>
<dbReference type="PANTHER" id="PTHR10778:SF10">
    <property type="entry name" value="SOLUTE CARRIER FAMILY 35 MEMBER B1"/>
    <property type="match status" value="1"/>
</dbReference>
<dbReference type="Pfam" id="PF08449">
    <property type="entry name" value="UAA"/>
    <property type="match status" value="1"/>
</dbReference>
<keyword evidence="3" id="KW-0813">Transport</keyword>
<dbReference type="GO" id="GO:0005460">
    <property type="term" value="F:UDP-glucose transmembrane transporter activity"/>
    <property type="evidence" value="ECO:0007669"/>
    <property type="project" value="TreeGrafter"/>
</dbReference>
<feature type="non-terminal residue" evidence="9">
    <location>
        <position position="264"/>
    </location>
</feature>
<dbReference type="GO" id="GO:0005789">
    <property type="term" value="C:endoplasmic reticulum membrane"/>
    <property type="evidence" value="ECO:0007669"/>
    <property type="project" value="UniProtKB-SubCell"/>
</dbReference>
<keyword evidence="5" id="KW-0256">Endoplasmic reticulum</keyword>
<feature type="transmembrane region" description="Helical" evidence="8">
    <location>
        <begin position="211"/>
        <end position="228"/>
    </location>
</feature>
<protein>
    <recommendedName>
        <fullName evidence="11">UAA transporter</fullName>
    </recommendedName>
</protein>
<dbReference type="GO" id="GO:0000139">
    <property type="term" value="C:Golgi membrane"/>
    <property type="evidence" value="ECO:0007669"/>
    <property type="project" value="TreeGrafter"/>
</dbReference>
<dbReference type="OrthoDB" id="78344at2759"/>
<feature type="transmembrane region" description="Helical" evidence="8">
    <location>
        <begin position="240"/>
        <end position="262"/>
    </location>
</feature>
<evidence type="ECO:0000256" key="2">
    <source>
        <dbReference type="ARBA" id="ARBA00010694"/>
    </source>
</evidence>
<feature type="transmembrane region" description="Helical" evidence="8">
    <location>
        <begin position="7"/>
        <end position="24"/>
    </location>
</feature>
<comment type="caution">
    <text evidence="9">The sequence shown here is derived from an EMBL/GenBank/DDBJ whole genome shotgun (WGS) entry which is preliminary data.</text>
</comment>
<comment type="similarity">
    <text evidence="2">Belongs to the nucleotide-sugar transporter family. SLC35B subfamily.</text>
</comment>
<evidence type="ECO:0000256" key="4">
    <source>
        <dbReference type="ARBA" id="ARBA00022692"/>
    </source>
</evidence>
<dbReference type="Proteomes" id="UP000051574">
    <property type="component" value="Unassembled WGS sequence"/>
</dbReference>
<dbReference type="InterPro" id="IPR013657">
    <property type="entry name" value="SCL35B1-4/HUT1"/>
</dbReference>
<name>A0A0T6B9X8_9SCAR</name>
<gene>
    <name evidence="9" type="ORF">AMK59_4594</name>
</gene>
<keyword evidence="7 8" id="KW-0472">Membrane</keyword>